<dbReference type="AlphaFoldDB" id="A0A3M0IKN6"/>
<dbReference type="OrthoDB" id="8949317at2759"/>
<accession>A0A3M0IKN6</accession>
<sequence>MDKALCSLQLAKYSSGAERFVCHRQPELWSPQGPMREAALGNGTGNGTGTKNGTLAVDYLLADEGGICGKFISSDCCLEINDRSKVIKNISKEICKLAKDSSGAERFVCHRQPELWSPQGPMREVALGYSTGN</sequence>
<evidence type="ECO:0000313" key="1">
    <source>
        <dbReference type="EMBL" id="RMB89324.1"/>
    </source>
</evidence>
<organism evidence="1 2">
    <name type="scientific">Hirundo rustica rustica</name>
    <dbReference type="NCBI Taxonomy" id="333673"/>
    <lineage>
        <taxon>Eukaryota</taxon>
        <taxon>Metazoa</taxon>
        <taxon>Chordata</taxon>
        <taxon>Craniata</taxon>
        <taxon>Vertebrata</taxon>
        <taxon>Euteleostomi</taxon>
        <taxon>Archelosauria</taxon>
        <taxon>Archosauria</taxon>
        <taxon>Dinosauria</taxon>
        <taxon>Saurischia</taxon>
        <taxon>Theropoda</taxon>
        <taxon>Coelurosauria</taxon>
        <taxon>Aves</taxon>
        <taxon>Neognathae</taxon>
        <taxon>Neoaves</taxon>
        <taxon>Telluraves</taxon>
        <taxon>Australaves</taxon>
        <taxon>Passeriformes</taxon>
        <taxon>Sylvioidea</taxon>
        <taxon>Hirundinidae</taxon>
        <taxon>Hirundo</taxon>
    </lineage>
</organism>
<dbReference type="SUPFAM" id="SSF58069">
    <property type="entry name" value="Virus ectodomain"/>
    <property type="match status" value="1"/>
</dbReference>
<proteinExistence type="predicted"/>
<comment type="caution">
    <text evidence="1">The sequence shown here is derived from an EMBL/GenBank/DDBJ whole genome shotgun (WGS) entry which is preliminary data.</text>
</comment>
<keyword evidence="2" id="KW-1185">Reference proteome</keyword>
<dbReference type="Proteomes" id="UP000269221">
    <property type="component" value="Unassembled WGS sequence"/>
</dbReference>
<dbReference type="EMBL" id="QRBI01000295">
    <property type="protein sequence ID" value="RMB89324.1"/>
    <property type="molecule type" value="Genomic_DNA"/>
</dbReference>
<protein>
    <submittedName>
        <fullName evidence="1">Uncharacterized protein</fullName>
    </submittedName>
</protein>
<dbReference type="Gene3D" id="1.10.287.210">
    <property type="match status" value="1"/>
</dbReference>
<gene>
    <name evidence="1" type="ORF">DUI87_34305</name>
</gene>
<reference evidence="1 2" key="1">
    <citation type="submission" date="2018-07" db="EMBL/GenBank/DDBJ databases">
        <title>A high quality draft genome assembly of the barn swallow (H. rustica rustica).</title>
        <authorList>
            <person name="Formenti G."/>
            <person name="Chiara M."/>
            <person name="Poveda L."/>
            <person name="Francoijs K.-J."/>
            <person name="Bonisoli-Alquati A."/>
            <person name="Canova L."/>
            <person name="Gianfranceschi L."/>
            <person name="Horner D.S."/>
            <person name="Saino N."/>
        </authorList>
    </citation>
    <scope>NUCLEOTIDE SEQUENCE [LARGE SCALE GENOMIC DNA]</scope>
    <source>
        <strain evidence="1">Chelidonia</strain>
        <tissue evidence="1">Blood</tissue>
    </source>
</reference>
<evidence type="ECO:0000313" key="2">
    <source>
        <dbReference type="Proteomes" id="UP000269221"/>
    </source>
</evidence>
<name>A0A3M0IKN6_HIRRU</name>